<dbReference type="InterPro" id="IPR004752">
    <property type="entry name" value="AmpG_permease/AT-1"/>
</dbReference>
<dbReference type="GO" id="GO:0022857">
    <property type="term" value="F:transmembrane transporter activity"/>
    <property type="evidence" value="ECO:0007669"/>
    <property type="project" value="InterPro"/>
</dbReference>
<evidence type="ECO:0000256" key="7">
    <source>
        <dbReference type="SAM" id="Phobius"/>
    </source>
</evidence>
<accession>A0AAD1BX88</accession>
<evidence type="ECO:0000256" key="2">
    <source>
        <dbReference type="ARBA" id="ARBA00022448"/>
    </source>
</evidence>
<dbReference type="SUPFAM" id="SSF103473">
    <property type="entry name" value="MFS general substrate transporter"/>
    <property type="match status" value="1"/>
</dbReference>
<dbReference type="EMBL" id="AP014862">
    <property type="protein sequence ID" value="BAU72711.1"/>
    <property type="molecule type" value="Genomic_DNA"/>
</dbReference>
<gene>
    <name evidence="8" type="ORF">KF707C_10230</name>
</gene>
<keyword evidence="4 7" id="KW-1133">Transmembrane helix</keyword>
<keyword evidence="5 7" id="KW-0472">Membrane</keyword>
<feature type="transmembrane region" description="Helical" evidence="7">
    <location>
        <begin position="90"/>
        <end position="107"/>
    </location>
</feature>
<feature type="transmembrane region" description="Helical" evidence="7">
    <location>
        <begin position="21"/>
        <end position="41"/>
    </location>
</feature>
<evidence type="ECO:0000256" key="3">
    <source>
        <dbReference type="ARBA" id="ARBA00022692"/>
    </source>
</evidence>
<dbReference type="Gene3D" id="1.20.1250.20">
    <property type="entry name" value="MFS general substrate transporter like domains"/>
    <property type="match status" value="2"/>
</dbReference>
<feature type="transmembrane region" description="Helical" evidence="7">
    <location>
        <begin position="231"/>
        <end position="249"/>
    </location>
</feature>
<dbReference type="PANTHER" id="PTHR12778:SF10">
    <property type="entry name" value="MAJOR FACILITATOR SUPERFAMILY DOMAIN-CONTAINING PROTEIN 3"/>
    <property type="match status" value="1"/>
</dbReference>
<reference evidence="8 9" key="2">
    <citation type="journal article" date="2017" name="Int. J. Syst. Evol. Microbiol.">
        <title>Pseudomonas furukawaii sp. nov., a polychlorinated biphenyl-degrading bacterium isolated from biphenyl-contaminated soil in Japan.</title>
        <authorList>
            <person name="Kimura N."/>
            <person name="Watanabe T."/>
            <person name="Suenaga H."/>
            <person name="Fujihara H."/>
            <person name="Futagami T."/>
            <person name="Goto M."/>
            <person name="Hanada S."/>
            <person name="Hirose J."/>
        </authorList>
    </citation>
    <scope>NUCLEOTIDE SEQUENCE [LARGE SCALE GENOMIC DNA]</scope>
    <source>
        <strain evidence="9">DSM 10086 / NBRC 110670 / KF707</strain>
    </source>
</reference>
<feature type="transmembrane region" description="Helical" evidence="7">
    <location>
        <begin position="377"/>
        <end position="402"/>
    </location>
</feature>
<feature type="transmembrane region" description="Helical" evidence="7">
    <location>
        <begin position="150"/>
        <end position="174"/>
    </location>
</feature>
<feature type="region of interest" description="Disordered" evidence="6">
    <location>
        <begin position="559"/>
        <end position="579"/>
    </location>
</feature>
<feature type="transmembrane region" description="Helical" evidence="7">
    <location>
        <begin position="53"/>
        <end position="69"/>
    </location>
</feature>
<evidence type="ECO:0000313" key="8">
    <source>
        <dbReference type="EMBL" id="BAU72711.1"/>
    </source>
</evidence>
<keyword evidence="2" id="KW-0813">Transport</keyword>
<evidence type="ECO:0000256" key="5">
    <source>
        <dbReference type="ARBA" id="ARBA00023136"/>
    </source>
</evidence>
<evidence type="ECO:0000256" key="6">
    <source>
        <dbReference type="SAM" id="MobiDB-lite"/>
    </source>
</evidence>
<feature type="transmembrane region" description="Helical" evidence="7">
    <location>
        <begin position="307"/>
        <end position="328"/>
    </location>
</feature>
<dbReference type="KEGG" id="pfuw:KF707C_10230"/>
<dbReference type="Proteomes" id="UP000218554">
    <property type="component" value="Chromosome"/>
</dbReference>
<feature type="transmembrane region" description="Helical" evidence="7">
    <location>
        <begin position="531"/>
        <end position="552"/>
    </location>
</feature>
<dbReference type="InterPro" id="IPR036259">
    <property type="entry name" value="MFS_trans_sf"/>
</dbReference>
<feature type="transmembrane region" description="Helical" evidence="7">
    <location>
        <begin position="113"/>
        <end position="138"/>
    </location>
</feature>
<dbReference type="Pfam" id="PF07690">
    <property type="entry name" value="MFS_1"/>
    <property type="match status" value="1"/>
</dbReference>
<dbReference type="PANTHER" id="PTHR12778">
    <property type="entry name" value="SOLUTE CARRIER FAMILY 33 ACETYL-COA TRANSPORTER -RELATED"/>
    <property type="match status" value="1"/>
</dbReference>
<evidence type="ECO:0000313" key="9">
    <source>
        <dbReference type="Proteomes" id="UP000218554"/>
    </source>
</evidence>
<dbReference type="InterPro" id="IPR011701">
    <property type="entry name" value="MFS"/>
</dbReference>
<keyword evidence="3 7" id="KW-0812">Transmembrane</keyword>
<dbReference type="GO" id="GO:0016020">
    <property type="term" value="C:membrane"/>
    <property type="evidence" value="ECO:0007669"/>
    <property type="project" value="UniProtKB-SubCell"/>
</dbReference>
<proteinExistence type="predicted"/>
<name>A0AAD1BX88_METFU</name>
<feature type="transmembrane region" description="Helical" evidence="7">
    <location>
        <begin position="186"/>
        <end position="210"/>
    </location>
</feature>
<dbReference type="RefSeq" id="WP_003448424.1">
    <property type="nucleotide sequence ID" value="NZ_AJMR01000024.1"/>
</dbReference>
<dbReference type="FunFam" id="1.20.1250.20:FF:000072">
    <property type="entry name" value="Muropeptide transporter AmpG"/>
    <property type="match status" value="1"/>
</dbReference>
<reference evidence="9" key="1">
    <citation type="submission" date="2015-05" db="EMBL/GenBank/DDBJ databases">
        <title>Draft genome sequencing of a biphenyl-degrading bacterium, Pseudomonas balearica KF707 (=NBRC110670).</title>
        <authorList>
            <person name="Kimura N."/>
            <person name="Hirose J."/>
            <person name="Watanabe T."/>
            <person name="Suenaga H."/>
            <person name="Fujihara H."/>
            <person name="Noguchi M."/>
            <person name="Hashimoto M."/>
            <person name="Shimodaira J."/>
            <person name="Tsuchikane K."/>
            <person name="Hosoyama A."/>
            <person name="Yamazoe A."/>
            <person name="Fujita N."/>
            <person name="Furukawa K."/>
        </authorList>
    </citation>
    <scope>NUCLEOTIDE SEQUENCE [LARGE SCALE GENOMIC DNA]</scope>
    <source>
        <strain evidence="9">DSM 10086 / NBRC 110670 / KF707</strain>
    </source>
</reference>
<protein>
    <submittedName>
        <fullName evidence="8">AmpG permease</fullName>
    </submittedName>
</protein>
<feature type="compositionally biased region" description="Polar residues" evidence="6">
    <location>
        <begin position="566"/>
        <end position="579"/>
    </location>
</feature>
<feature type="transmembrane region" description="Helical" evidence="7">
    <location>
        <begin position="442"/>
        <end position="463"/>
    </location>
</feature>
<feature type="transmembrane region" description="Helical" evidence="7">
    <location>
        <begin position="469"/>
        <end position="493"/>
    </location>
</feature>
<feature type="transmembrane region" description="Helical" evidence="7">
    <location>
        <begin position="340"/>
        <end position="365"/>
    </location>
</feature>
<dbReference type="AlphaFoldDB" id="A0AAD1BX88"/>
<comment type="subcellular location">
    <subcellularLocation>
        <location evidence="1">Membrane</location>
        <topology evidence="1">Multi-pass membrane protein</topology>
    </subcellularLocation>
</comment>
<sequence>MPHSSWRAAIAAYASPSTLSLLLLGFAAGLPYMLVFATLSVWLREAGVSRETIGFASLIGLAYAFKWIWSPLLDQWRLPLLGRLGRRRSWLVLSQALVALGLVGMAMCDPQTHLTWLIALAVVVAFASATQDIAIDAYRLEIAEDSRQAALAACYMTGYRVSALLATAGALYFAEWFGSTTTVYEYGAWAGTYLLFALLMLPGLITSLWMREPAVELPAQTNSSRFKLKQQLSSVLILLVMLISLPAMITGLLDRAWPRAALYAIFLVTCLSPWGMRQILPVRDLLSQQRRQLLVAARGKVMPNFDFVHQAVSIIVLIVVLVTIAAAVKAFSSGAWPRGTLFVLITLACFSAPGRLLMAPVLTPISEFVQRYRWQALLLLGLIATYRMSDTVMGVMANVFYIDQGFTKEQIASVSKLFGLVMTLLGAGAGGVLIVRFGILPILFIGGVASAATNLMFVALSGMGAHLNMLVLTISCDNFSAGLATSAFVAYLSSLTNLKFSATQYALLSSIMLLLPRLIGGYSGVMVESLGYHNFFMLTALLGIPTLLLIAIQWGRDRQQPRENGSHSNPPASSSTEQP</sequence>
<organism evidence="8 9">
    <name type="scientific">Metapseudomonas furukawaii</name>
    <name type="common">Pseudomonas furukawaii</name>
    <dbReference type="NCBI Taxonomy" id="1149133"/>
    <lineage>
        <taxon>Bacteria</taxon>
        <taxon>Pseudomonadati</taxon>
        <taxon>Pseudomonadota</taxon>
        <taxon>Gammaproteobacteria</taxon>
        <taxon>Pseudomonadales</taxon>
        <taxon>Pseudomonadaceae</taxon>
        <taxon>Metapseudomonas</taxon>
    </lineage>
</organism>
<feature type="transmembrane region" description="Helical" evidence="7">
    <location>
        <begin position="414"/>
        <end position="435"/>
    </location>
</feature>
<evidence type="ECO:0000256" key="1">
    <source>
        <dbReference type="ARBA" id="ARBA00004141"/>
    </source>
</evidence>
<dbReference type="NCBIfam" id="TIGR00901">
    <property type="entry name" value="2A0125"/>
    <property type="match status" value="1"/>
</dbReference>
<evidence type="ECO:0000256" key="4">
    <source>
        <dbReference type="ARBA" id="ARBA00022989"/>
    </source>
</evidence>
<keyword evidence="9" id="KW-1185">Reference proteome</keyword>